<protein>
    <submittedName>
        <fullName evidence="2">Uncharacterized protein</fullName>
    </submittedName>
</protein>
<feature type="region of interest" description="Disordered" evidence="1">
    <location>
        <begin position="324"/>
        <end position="348"/>
    </location>
</feature>
<reference evidence="2 3" key="1">
    <citation type="submission" date="2020-04" db="EMBL/GenBank/DDBJ databases">
        <authorList>
            <person name="Wallbank WR R."/>
            <person name="Pardo Diaz C."/>
            <person name="Kozak K."/>
            <person name="Martin S."/>
            <person name="Jiggins C."/>
            <person name="Moest M."/>
            <person name="Warren A I."/>
            <person name="Byers J.R.P. K."/>
            <person name="Montejo-Kovacevich G."/>
            <person name="Yen C E."/>
        </authorList>
    </citation>
    <scope>NUCLEOTIDE SEQUENCE [LARGE SCALE GENOMIC DNA]</scope>
</reference>
<sequence length="485" mass="55940">MADEILEMAKEAIGRDGTIKPFPYPEYRGEKQADEEAQESNDSKVSVRSVHKYVRGSKSKPLKQATGKYELSLDDLVEKVKERLQSEITQMAANAAKKKILLQSKENKSIRPSKPVPPKDSFDVSSTDQPLPNRNLSPKFVESIGDDIHKKPRQEQRKKKPTRQTHDQKYVAEMFVAEPPKYLYNLGKPVELQQSIYPQPITVPIQQNEAPRQERNKVPNKQHQVNHNNQNINRQRKIHQPKHITTTTQKVDTFIGVDMGVTNDSYEDYVVPKKDNDHFESETRPKPVKKVLENLNDEYEETTKAKESDKYEGETTNYNKKRENEKAMNKNDDNKYFKQRPSNRDPEKAAVVPLAAENTEQRIQPYAEQLEDTVYADETEETVTEEQKARSAIISLNDYTNSQYLAPHVEKQVTGNKNKKNKKPRQATVIPKRDMYKLSSPNYLVKIPIVGEKYRFDEPIPEEDRVRENYEPVGNPGLINGKVLI</sequence>
<dbReference type="AlphaFoldDB" id="A0A8S1BIT3"/>
<accession>A0A8S1BIT3</accession>
<name>A0A8S1BIT3_ARCPL</name>
<evidence type="ECO:0000313" key="2">
    <source>
        <dbReference type="EMBL" id="CAB3258242.1"/>
    </source>
</evidence>
<feature type="region of interest" description="Disordered" evidence="1">
    <location>
        <begin position="16"/>
        <end position="67"/>
    </location>
</feature>
<dbReference type="EMBL" id="CADEBD010000620">
    <property type="protein sequence ID" value="CAB3258242.1"/>
    <property type="molecule type" value="Genomic_DNA"/>
</dbReference>
<comment type="caution">
    <text evidence="2">The sequence shown here is derived from an EMBL/GenBank/DDBJ whole genome shotgun (WGS) entry which is preliminary data.</text>
</comment>
<feature type="region of interest" description="Disordered" evidence="1">
    <location>
        <begin position="101"/>
        <end position="167"/>
    </location>
</feature>
<feature type="compositionally biased region" description="Basic and acidic residues" evidence="1">
    <location>
        <begin position="146"/>
        <end position="155"/>
    </location>
</feature>
<organism evidence="2 3">
    <name type="scientific">Arctia plantaginis</name>
    <name type="common">Wood tiger moth</name>
    <name type="synonym">Phalaena plantaginis</name>
    <dbReference type="NCBI Taxonomy" id="874455"/>
    <lineage>
        <taxon>Eukaryota</taxon>
        <taxon>Metazoa</taxon>
        <taxon>Ecdysozoa</taxon>
        <taxon>Arthropoda</taxon>
        <taxon>Hexapoda</taxon>
        <taxon>Insecta</taxon>
        <taxon>Pterygota</taxon>
        <taxon>Neoptera</taxon>
        <taxon>Endopterygota</taxon>
        <taxon>Lepidoptera</taxon>
        <taxon>Glossata</taxon>
        <taxon>Ditrysia</taxon>
        <taxon>Noctuoidea</taxon>
        <taxon>Erebidae</taxon>
        <taxon>Arctiinae</taxon>
        <taxon>Arctia</taxon>
    </lineage>
</organism>
<feature type="compositionally biased region" description="Polar residues" evidence="1">
    <location>
        <begin position="123"/>
        <end position="136"/>
    </location>
</feature>
<dbReference type="OrthoDB" id="7474469at2759"/>
<evidence type="ECO:0000256" key="1">
    <source>
        <dbReference type="SAM" id="MobiDB-lite"/>
    </source>
</evidence>
<feature type="compositionally biased region" description="Basic residues" evidence="1">
    <location>
        <begin position="49"/>
        <end position="61"/>
    </location>
</feature>
<evidence type="ECO:0000313" key="3">
    <source>
        <dbReference type="Proteomes" id="UP000494256"/>
    </source>
</evidence>
<gene>
    <name evidence="2" type="ORF">APLA_LOCUS16177</name>
</gene>
<dbReference type="Proteomes" id="UP000494256">
    <property type="component" value="Unassembled WGS sequence"/>
</dbReference>
<proteinExistence type="predicted"/>